<geneLocation type="plasmid" evidence="2 3">
    <name>unnamed1</name>
</geneLocation>
<feature type="chain" id="PRO_5045977663" description="Secreted protein" evidence="1">
    <location>
        <begin position="26"/>
        <end position="100"/>
    </location>
</feature>
<reference evidence="2" key="1">
    <citation type="submission" date="2022-10" db="EMBL/GenBank/DDBJ databases">
        <title>The complete genomes of actinobacterial strains from the NBC collection.</title>
        <authorList>
            <person name="Joergensen T.S."/>
            <person name="Alvarez Arevalo M."/>
            <person name="Sterndorff E.B."/>
            <person name="Faurdal D."/>
            <person name="Vuksanovic O."/>
            <person name="Mourched A.-S."/>
            <person name="Charusanti P."/>
            <person name="Shaw S."/>
            <person name="Blin K."/>
            <person name="Weber T."/>
        </authorList>
    </citation>
    <scope>NUCLEOTIDE SEQUENCE</scope>
    <source>
        <strain evidence="2">NBC_00668</strain>
        <plasmid evidence="2">unnamed1</plasmid>
    </source>
</reference>
<gene>
    <name evidence="2" type="ORF">OG515_37625</name>
</gene>
<dbReference type="EMBL" id="CP109020">
    <property type="protein sequence ID" value="WUT87979.1"/>
    <property type="molecule type" value="Genomic_DNA"/>
</dbReference>
<keyword evidence="3" id="KW-1185">Reference proteome</keyword>
<proteinExistence type="predicted"/>
<protein>
    <recommendedName>
        <fullName evidence="4">Secreted protein</fullName>
    </recommendedName>
</protein>
<evidence type="ECO:0000313" key="2">
    <source>
        <dbReference type="EMBL" id="WUT87979.1"/>
    </source>
</evidence>
<dbReference type="Proteomes" id="UP001432060">
    <property type="component" value="Plasmid unnamed1"/>
</dbReference>
<sequence>MAGSVSTALALAAGAMLFAAPSASASSSCHAYNRNDGAGVGWCDSGNGRWRVHGYCANVGGVRGPYTGSEGGRSLGKEWASVLECGMGGGAVNMWVETYG</sequence>
<accession>A0ABZ1XWT7</accession>
<name>A0ABZ1XWT7_9ACTN</name>
<feature type="signal peptide" evidence="1">
    <location>
        <begin position="1"/>
        <end position="25"/>
    </location>
</feature>
<evidence type="ECO:0008006" key="4">
    <source>
        <dbReference type="Google" id="ProtNLM"/>
    </source>
</evidence>
<evidence type="ECO:0000256" key="1">
    <source>
        <dbReference type="SAM" id="SignalP"/>
    </source>
</evidence>
<keyword evidence="1" id="KW-0732">Signal</keyword>
<keyword evidence="2" id="KW-0614">Plasmid</keyword>
<dbReference type="RefSeq" id="WP_329404978.1">
    <property type="nucleotide sequence ID" value="NZ_CP109020.1"/>
</dbReference>
<evidence type="ECO:0000313" key="3">
    <source>
        <dbReference type="Proteomes" id="UP001432060"/>
    </source>
</evidence>
<organism evidence="2 3">
    <name type="scientific">Streptomyces melanogenes</name>
    <dbReference type="NCBI Taxonomy" id="67326"/>
    <lineage>
        <taxon>Bacteria</taxon>
        <taxon>Bacillati</taxon>
        <taxon>Actinomycetota</taxon>
        <taxon>Actinomycetes</taxon>
        <taxon>Kitasatosporales</taxon>
        <taxon>Streptomycetaceae</taxon>
        <taxon>Streptomyces</taxon>
    </lineage>
</organism>